<gene>
    <name evidence="10" type="primary">Dvir\GJ21683</name>
    <name evidence="10" type="ORF">Dvir_GJ21683</name>
</gene>
<dbReference type="GO" id="GO:0030246">
    <property type="term" value="F:carbohydrate binding"/>
    <property type="evidence" value="ECO:0007669"/>
    <property type="project" value="InterPro"/>
</dbReference>
<evidence type="ECO:0000256" key="1">
    <source>
        <dbReference type="ARBA" id="ARBA00004613"/>
    </source>
</evidence>
<dbReference type="InParanoid" id="B4LKY6"/>
<feature type="signal peptide" evidence="8">
    <location>
        <begin position="1"/>
        <end position="19"/>
    </location>
</feature>
<evidence type="ECO:0000256" key="5">
    <source>
        <dbReference type="ARBA" id="ARBA00022729"/>
    </source>
</evidence>
<dbReference type="PhylomeDB" id="B4LKY6"/>
<evidence type="ECO:0000256" key="2">
    <source>
        <dbReference type="ARBA" id="ARBA00008781"/>
    </source>
</evidence>
<accession>B4LKY6</accession>
<evidence type="ECO:0000313" key="10">
    <source>
        <dbReference type="EMBL" id="EDW60790.1"/>
    </source>
</evidence>
<dbReference type="Pfam" id="PF15886">
    <property type="entry name" value="CBM39"/>
    <property type="match status" value="1"/>
</dbReference>
<dbReference type="PROSITE" id="PS51969">
    <property type="entry name" value="CBM39"/>
    <property type="match status" value="1"/>
</dbReference>
<dbReference type="InterPro" id="IPR031756">
    <property type="entry name" value="BGBP_N"/>
</dbReference>
<feature type="domain" description="CBM39" evidence="9">
    <location>
        <begin position="20"/>
        <end position="120"/>
    </location>
</feature>
<keyword evidence="11" id="KW-1185">Reference proteome</keyword>
<evidence type="ECO:0000256" key="6">
    <source>
        <dbReference type="ARBA" id="ARBA00022859"/>
    </source>
</evidence>
<dbReference type="SMR" id="B4LKY6"/>
<organism evidence="10 11">
    <name type="scientific">Drosophila virilis</name>
    <name type="common">Fruit fly</name>
    <dbReference type="NCBI Taxonomy" id="7244"/>
    <lineage>
        <taxon>Eukaryota</taxon>
        <taxon>Metazoa</taxon>
        <taxon>Ecdysozoa</taxon>
        <taxon>Arthropoda</taxon>
        <taxon>Hexapoda</taxon>
        <taxon>Insecta</taxon>
        <taxon>Pterygota</taxon>
        <taxon>Neoptera</taxon>
        <taxon>Endopterygota</taxon>
        <taxon>Diptera</taxon>
        <taxon>Brachycera</taxon>
        <taxon>Muscomorpha</taxon>
        <taxon>Ephydroidea</taxon>
        <taxon>Drosophilidae</taxon>
        <taxon>Drosophila</taxon>
    </lineage>
</organism>
<dbReference type="GO" id="GO:0005576">
    <property type="term" value="C:extracellular region"/>
    <property type="evidence" value="ECO:0007669"/>
    <property type="project" value="UniProtKB-SubCell"/>
</dbReference>
<reference evidence="10 11" key="1">
    <citation type="journal article" date="2007" name="Nature">
        <title>Evolution of genes and genomes on the Drosophila phylogeny.</title>
        <authorList>
            <consortium name="Drosophila 12 Genomes Consortium"/>
            <person name="Clark A.G."/>
            <person name="Eisen M.B."/>
            <person name="Smith D.R."/>
            <person name="Bergman C.M."/>
            <person name="Oliver B."/>
            <person name="Markow T.A."/>
            <person name="Kaufman T.C."/>
            <person name="Kellis M."/>
            <person name="Gelbart W."/>
            <person name="Iyer V.N."/>
            <person name="Pollard D.A."/>
            <person name="Sackton T.B."/>
            <person name="Larracuente A.M."/>
            <person name="Singh N.D."/>
            <person name="Abad J.P."/>
            <person name="Abt D.N."/>
            <person name="Adryan B."/>
            <person name="Aguade M."/>
            <person name="Akashi H."/>
            <person name="Anderson W.W."/>
            <person name="Aquadro C.F."/>
            <person name="Ardell D.H."/>
            <person name="Arguello R."/>
            <person name="Artieri C.G."/>
            <person name="Barbash D.A."/>
            <person name="Barker D."/>
            <person name="Barsanti P."/>
            <person name="Batterham P."/>
            <person name="Batzoglou S."/>
            <person name="Begun D."/>
            <person name="Bhutkar A."/>
            <person name="Blanco E."/>
            <person name="Bosak S.A."/>
            <person name="Bradley R.K."/>
            <person name="Brand A.D."/>
            <person name="Brent M.R."/>
            <person name="Brooks A.N."/>
            <person name="Brown R.H."/>
            <person name="Butlin R.K."/>
            <person name="Caggese C."/>
            <person name="Calvi B.R."/>
            <person name="Bernardo de Carvalho A."/>
            <person name="Caspi A."/>
            <person name="Castrezana S."/>
            <person name="Celniker S.E."/>
            <person name="Chang J.L."/>
            <person name="Chapple C."/>
            <person name="Chatterji S."/>
            <person name="Chinwalla A."/>
            <person name="Civetta A."/>
            <person name="Clifton S.W."/>
            <person name="Comeron J.M."/>
            <person name="Costello J.C."/>
            <person name="Coyne J.A."/>
            <person name="Daub J."/>
            <person name="David R.G."/>
            <person name="Delcher A.L."/>
            <person name="Delehaunty K."/>
            <person name="Do C.B."/>
            <person name="Ebling H."/>
            <person name="Edwards K."/>
            <person name="Eickbush T."/>
            <person name="Evans J.D."/>
            <person name="Filipski A."/>
            <person name="Findeiss S."/>
            <person name="Freyhult E."/>
            <person name="Fulton L."/>
            <person name="Fulton R."/>
            <person name="Garcia A.C."/>
            <person name="Gardiner A."/>
            <person name="Garfield D.A."/>
            <person name="Garvin B.E."/>
            <person name="Gibson G."/>
            <person name="Gilbert D."/>
            <person name="Gnerre S."/>
            <person name="Godfrey J."/>
            <person name="Good R."/>
            <person name="Gotea V."/>
            <person name="Gravely B."/>
            <person name="Greenberg A.J."/>
            <person name="Griffiths-Jones S."/>
            <person name="Gross S."/>
            <person name="Guigo R."/>
            <person name="Gustafson E.A."/>
            <person name="Haerty W."/>
            <person name="Hahn M.W."/>
            <person name="Halligan D.L."/>
            <person name="Halpern A.L."/>
            <person name="Halter G.M."/>
            <person name="Han M.V."/>
            <person name="Heger A."/>
            <person name="Hillier L."/>
            <person name="Hinrichs A.S."/>
            <person name="Holmes I."/>
            <person name="Hoskins R.A."/>
            <person name="Hubisz M.J."/>
            <person name="Hultmark D."/>
            <person name="Huntley M.A."/>
            <person name="Jaffe D.B."/>
            <person name="Jagadeeshan S."/>
            <person name="Jeck W.R."/>
            <person name="Johnson J."/>
            <person name="Jones C.D."/>
            <person name="Jordan W.C."/>
            <person name="Karpen G.H."/>
            <person name="Kataoka E."/>
            <person name="Keightley P.D."/>
            <person name="Kheradpour P."/>
            <person name="Kirkness E.F."/>
            <person name="Koerich L.B."/>
            <person name="Kristiansen K."/>
            <person name="Kudrna D."/>
            <person name="Kulathinal R.J."/>
            <person name="Kumar S."/>
            <person name="Kwok R."/>
            <person name="Lander E."/>
            <person name="Langley C.H."/>
            <person name="Lapoint R."/>
            <person name="Lazzaro B.P."/>
            <person name="Lee S.J."/>
            <person name="Levesque L."/>
            <person name="Li R."/>
            <person name="Lin C.F."/>
            <person name="Lin M.F."/>
            <person name="Lindblad-Toh K."/>
            <person name="Llopart A."/>
            <person name="Long M."/>
            <person name="Low L."/>
            <person name="Lozovsky E."/>
            <person name="Lu J."/>
            <person name="Luo M."/>
            <person name="Machado C.A."/>
            <person name="Makalowski W."/>
            <person name="Marzo M."/>
            <person name="Matsuda M."/>
            <person name="Matzkin L."/>
            <person name="McAllister B."/>
            <person name="McBride C.S."/>
            <person name="McKernan B."/>
            <person name="McKernan K."/>
            <person name="Mendez-Lago M."/>
            <person name="Minx P."/>
            <person name="Mollenhauer M.U."/>
            <person name="Montooth K."/>
            <person name="Mount S.M."/>
            <person name="Mu X."/>
            <person name="Myers E."/>
            <person name="Negre B."/>
            <person name="Newfeld S."/>
            <person name="Nielsen R."/>
            <person name="Noor M.A."/>
            <person name="O'Grady P."/>
            <person name="Pachter L."/>
            <person name="Papaceit M."/>
            <person name="Parisi M.J."/>
            <person name="Parisi M."/>
            <person name="Parts L."/>
            <person name="Pedersen J.S."/>
            <person name="Pesole G."/>
            <person name="Phillippy A.M."/>
            <person name="Ponting C.P."/>
            <person name="Pop M."/>
            <person name="Porcelli D."/>
            <person name="Powell J.R."/>
            <person name="Prohaska S."/>
            <person name="Pruitt K."/>
            <person name="Puig M."/>
            <person name="Quesneville H."/>
            <person name="Ram K.R."/>
            <person name="Rand D."/>
            <person name="Rasmussen M.D."/>
            <person name="Reed L.K."/>
            <person name="Reenan R."/>
            <person name="Reily A."/>
            <person name="Remington K.A."/>
            <person name="Rieger T.T."/>
            <person name="Ritchie M.G."/>
            <person name="Robin C."/>
            <person name="Rogers Y.H."/>
            <person name="Rohde C."/>
            <person name="Rozas J."/>
            <person name="Rubenfield M.J."/>
            <person name="Ruiz A."/>
            <person name="Russo S."/>
            <person name="Salzberg S.L."/>
            <person name="Sanchez-Gracia A."/>
            <person name="Saranga D.J."/>
            <person name="Sato H."/>
            <person name="Schaeffer S.W."/>
            <person name="Schatz M.C."/>
            <person name="Schlenke T."/>
            <person name="Schwartz R."/>
            <person name="Segarra C."/>
            <person name="Singh R.S."/>
            <person name="Sirot L."/>
            <person name="Sirota M."/>
            <person name="Sisneros N.B."/>
            <person name="Smith C.D."/>
            <person name="Smith T.F."/>
            <person name="Spieth J."/>
            <person name="Stage D.E."/>
            <person name="Stark A."/>
            <person name="Stephan W."/>
            <person name="Strausberg R.L."/>
            <person name="Strempel S."/>
            <person name="Sturgill D."/>
            <person name="Sutton G."/>
            <person name="Sutton G.G."/>
            <person name="Tao W."/>
            <person name="Teichmann S."/>
            <person name="Tobari Y.N."/>
            <person name="Tomimura Y."/>
            <person name="Tsolas J.M."/>
            <person name="Valente V.L."/>
            <person name="Venter E."/>
            <person name="Venter J.C."/>
            <person name="Vicario S."/>
            <person name="Vieira F.G."/>
            <person name="Vilella A.J."/>
            <person name="Villasante A."/>
            <person name="Walenz B."/>
            <person name="Wang J."/>
            <person name="Wasserman M."/>
            <person name="Watts T."/>
            <person name="Wilson D."/>
            <person name="Wilson R.K."/>
            <person name="Wing R.A."/>
            <person name="Wolfner M.F."/>
            <person name="Wong A."/>
            <person name="Wong G.K."/>
            <person name="Wu C.I."/>
            <person name="Wu G."/>
            <person name="Yamamoto D."/>
            <person name="Yang H.P."/>
            <person name="Yang S.P."/>
            <person name="Yorke J.A."/>
            <person name="Yoshida K."/>
            <person name="Zdobnov E."/>
            <person name="Zhang P."/>
            <person name="Zhang Y."/>
            <person name="Zimin A.V."/>
            <person name="Baldwin J."/>
            <person name="Abdouelleil A."/>
            <person name="Abdulkadir J."/>
            <person name="Abebe A."/>
            <person name="Abera B."/>
            <person name="Abreu J."/>
            <person name="Acer S.C."/>
            <person name="Aftuck L."/>
            <person name="Alexander A."/>
            <person name="An P."/>
            <person name="Anderson E."/>
            <person name="Anderson S."/>
            <person name="Arachi H."/>
            <person name="Azer M."/>
            <person name="Bachantsang P."/>
            <person name="Barry A."/>
            <person name="Bayul T."/>
            <person name="Berlin A."/>
            <person name="Bessette D."/>
            <person name="Bloom T."/>
            <person name="Blye J."/>
            <person name="Boguslavskiy L."/>
            <person name="Bonnet C."/>
            <person name="Boukhgalter B."/>
            <person name="Bourzgui I."/>
            <person name="Brown A."/>
            <person name="Cahill P."/>
            <person name="Channer S."/>
            <person name="Cheshatsang Y."/>
            <person name="Chuda L."/>
            <person name="Citroen M."/>
            <person name="Collymore A."/>
            <person name="Cooke P."/>
            <person name="Costello M."/>
            <person name="D'Aco K."/>
            <person name="Daza R."/>
            <person name="De Haan G."/>
            <person name="DeGray S."/>
            <person name="DeMaso C."/>
            <person name="Dhargay N."/>
            <person name="Dooley K."/>
            <person name="Dooley E."/>
            <person name="Doricent M."/>
            <person name="Dorje P."/>
            <person name="Dorjee K."/>
            <person name="Dupes A."/>
            <person name="Elong R."/>
            <person name="Falk J."/>
            <person name="Farina A."/>
            <person name="Faro S."/>
            <person name="Ferguson D."/>
            <person name="Fisher S."/>
            <person name="Foley C.D."/>
            <person name="Franke A."/>
            <person name="Friedrich D."/>
            <person name="Gadbois L."/>
            <person name="Gearin G."/>
            <person name="Gearin C.R."/>
            <person name="Giannoukos G."/>
            <person name="Goode T."/>
            <person name="Graham J."/>
            <person name="Grandbois E."/>
            <person name="Grewal S."/>
            <person name="Gyaltsen K."/>
            <person name="Hafez N."/>
            <person name="Hagos B."/>
            <person name="Hall J."/>
            <person name="Henson C."/>
            <person name="Hollinger A."/>
            <person name="Honan T."/>
            <person name="Huard M.D."/>
            <person name="Hughes L."/>
            <person name="Hurhula B."/>
            <person name="Husby M.E."/>
            <person name="Kamat A."/>
            <person name="Kanga B."/>
            <person name="Kashin S."/>
            <person name="Khazanovich D."/>
            <person name="Kisner P."/>
            <person name="Lance K."/>
            <person name="Lara M."/>
            <person name="Lee W."/>
            <person name="Lennon N."/>
            <person name="Letendre F."/>
            <person name="LeVine R."/>
            <person name="Lipovsky A."/>
            <person name="Liu X."/>
            <person name="Liu J."/>
            <person name="Liu S."/>
            <person name="Lokyitsang T."/>
            <person name="Lokyitsang Y."/>
            <person name="Lubonja R."/>
            <person name="Lui A."/>
            <person name="MacDonald P."/>
            <person name="Magnisalis V."/>
            <person name="Maru K."/>
            <person name="Matthews C."/>
            <person name="McCusker W."/>
            <person name="McDonough S."/>
            <person name="Mehta T."/>
            <person name="Meldrim J."/>
            <person name="Meneus L."/>
            <person name="Mihai O."/>
            <person name="Mihalev A."/>
            <person name="Mihova T."/>
            <person name="Mittelman R."/>
            <person name="Mlenga V."/>
            <person name="Montmayeur A."/>
            <person name="Mulrain L."/>
            <person name="Navidi A."/>
            <person name="Naylor J."/>
            <person name="Negash T."/>
            <person name="Nguyen T."/>
            <person name="Nguyen N."/>
            <person name="Nicol R."/>
            <person name="Norbu C."/>
            <person name="Norbu N."/>
            <person name="Novod N."/>
            <person name="O'Neill B."/>
            <person name="Osman S."/>
            <person name="Markiewicz E."/>
            <person name="Oyono O.L."/>
            <person name="Patti C."/>
            <person name="Phunkhang P."/>
            <person name="Pierre F."/>
            <person name="Priest M."/>
            <person name="Raghuraman S."/>
            <person name="Rege F."/>
            <person name="Reyes R."/>
            <person name="Rise C."/>
            <person name="Rogov P."/>
            <person name="Ross K."/>
            <person name="Ryan E."/>
            <person name="Settipalli S."/>
            <person name="Shea T."/>
            <person name="Sherpa N."/>
            <person name="Shi L."/>
            <person name="Shih D."/>
            <person name="Sparrow T."/>
            <person name="Spaulding J."/>
            <person name="Stalker J."/>
            <person name="Stange-Thomann N."/>
            <person name="Stavropoulos S."/>
            <person name="Stone C."/>
            <person name="Strader C."/>
            <person name="Tesfaye S."/>
            <person name="Thomson T."/>
            <person name="Thoulutsang Y."/>
            <person name="Thoulutsang D."/>
            <person name="Topham K."/>
            <person name="Topping I."/>
            <person name="Tsamla T."/>
            <person name="Vassiliev H."/>
            <person name="Vo A."/>
            <person name="Wangchuk T."/>
            <person name="Wangdi T."/>
            <person name="Weiand M."/>
            <person name="Wilkinson J."/>
            <person name="Wilson A."/>
            <person name="Yadav S."/>
            <person name="Young G."/>
            <person name="Yu Q."/>
            <person name="Zembek L."/>
            <person name="Zhong D."/>
            <person name="Zimmer A."/>
            <person name="Zwirko Z."/>
            <person name="Jaffe D.B."/>
            <person name="Alvarez P."/>
            <person name="Brockman W."/>
            <person name="Butler J."/>
            <person name="Chin C."/>
            <person name="Gnerre S."/>
            <person name="Grabherr M."/>
            <person name="Kleber M."/>
            <person name="Mauceli E."/>
            <person name="MacCallum I."/>
        </authorList>
    </citation>
    <scope>NUCLEOTIDE SEQUENCE [LARGE SCALE GENOMIC DNA]</scope>
    <source>
        <strain evidence="11">Tucson 15010-1051.87</strain>
    </source>
</reference>
<dbReference type="OrthoDB" id="4781at2759"/>
<keyword evidence="5 8" id="KW-0732">Signal</keyword>
<name>B4LKY6_DROVI</name>
<dbReference type="GO" id="GO:0045087">
    <property type="term" value="P:innate immune response"/>
    <property type="evidence" value="ECO:0007669"/>
    <property type="project" value="UniProtKB-KW"/>
</dbReference>
<dbReference type="OMA" id="RQDDGAF"/>
<sequence length="124" mass="14016">MRLALNCAFILTAVVLCAAYKVPSAQVRVFYPKGFEVSIPHEEGITLFAFHGKLNEDFDGLEAGTWARDIPSAKKGRWTFRDRETVLNIGDTLYYWTFVVYNGLGYREDDGAYVVTEYTQSGKS</sequence>
<dbReference type="AlphaFoldDB" id="B4LKY6"/>
<feature type="chain" id="PRO_5002812767" description="CBM39 domain-containing protein" evidence="8">
    <location>
        <begin position="20"/>
        <end position="124"/>
    </location>
</feature>
<dbReference type="Gene3D" id="2.60.40.2140">
    <property type="entry name" value="Beta-1,3-glucan-recognition protein, N-terminal domain"/>
    <property type="match status" value="1"/>
</dbReference>
<evidence type="ECO:0000256" key="8">
    <source>
        <dbReference type="SAM" id="SignalP"/>
    </source>
</evidence>
<keyword evidence="3" id="KW-0964">Secreted</keyword>
<comment type="similarity">
    <text evidence="2">Belongs to the insect beta-1,3-glucan binding protein family.</text>
</comment>
<evidence type="ECO:0000256" key="4">
    <source>
        <dbReference type="ARBA" id="ARBA00022588"/>
    </source>
</evidence>
<evidence type="ECO:0000256" key="7">
    <source>
        <dbReference type="ARBA" id="ARBA00023180"/>
    </source>
</evidence>
<dbReference type="eggNOG" id="ENOG502RVCU">
    <property type="taxonomic scope" value="Eukaryota"/>
</dbReference>
<protein>
    <recommendedName>
        <fullName evidence="9">CBM39 domain-containing protein</fullName>
    </recommendedName>
</protein>
<dbReference type="FunFam" id="2.60.40.2140:FF:000001">
    <property type="entry name" value="Beta-1,3-glucan-binding protein"/>
    <property type="match status" value="1"/>
</dbReference>
<dbReference type="STRING" id="7244.B4LKY6"/>
<keyword evidence="4" id="KW-0399">Innate immunity</keyword>
<dbReference type="KEGG" id="dvi:6625572"/>
<dbReference type="InterPro" id="IPR043030">
    <property type="entry name" value="BGBP_N_sf"/>
</dbReference>
<evidence type="ECO:0000259" key="9">
    <source>
        <dbReference type="PROSITE" id="PS51969"/>
    </source>
</evidence>
<dbReference type="HOGENOM" id="CLU_108186_1_0_1"/>
<keyword evidence="7" id="KW-0325">Glycoprotein</keyword>
<dbReference type="GO" id="GO:0045088">
    <property type="term" value="P:regulation of innate immune response"/>
    <property type="evidence" value="ECO:0007669"/>
    <property type="project" value="UniProtKB-ARBA"/>
</dbReference>
<keyword evidence="6" id="KW-0391">Immunity</keyword>
<evidence type="ECO:0000313" key="11">
    <source>
        <dbReference type="Proteomes" id="UP000008792"/>
    </source>
</evidence>
<dbReference type="Proteomes" id="UP000008792">
    <property type="component" value="Unassembled WGS sequence"/>
</dbReference>
<evidence type="ECO:0000256" key="3">
    <source>
        <dbReference type="ARBA" id="ARBA00022525"/>
    </source>
</evidence>
<proteinExistence type="inferred from homology"/>
<dbReference type="EMBL" id="CH940648">
    <property type="protein sequence ID" value="EDW60790.1"/>
    <property type="molecule type" value="Genomic_DNA"/>
</dbReference>
<comment type="subcellular location">
    <subcellularLocation>
        <location evidence="1">Secreted</location>
    </subcellularLocation>
</comment>